<dbReference type="SUPFAM" id="SSF69118">
    <property type="entry name" value="AhpD-like"/>
    <property type="match status" value="1"/>
</dbReference>
<protein>
    <recommendedName>
        <fullName evidence="3">Carboxymuconolactone decarboxylase-like domain-containing protein</fullName>
    </recommendedName>
</protein>
<dbReference type="EMBL" id="JAVHNQ010000001">
    <property type="protein sequence ID" value="KAK6359166.1"/>
    <property type="molecule type" value="Genomic_DNA"/>
</dbReference>
<organism evidence="1 2">
    <name type="scientific">Orbilia brochopaga</name>
    <dbReference type="NCBI Taxonomy" id="3140254"/>
    <lineage>
        <taxon>Eukaryota</taxon>
        <taxon>Fungi</taxon>
        <taxon>Dikarya</taxon>
        <taxon>Ascomycota</taxon>
        <taxon>Pezizomycotina</taxon>
        <taxon>Orbiliomycetes</taxon>
        <taxon>Orbiliales</taxon>
        <taxon>Orbiliaceae</taxon>
        <taxon>Orbilia</taxon>
    </lineage>
</organism>
<dbReference type="Gene3D" id="1.20.1290.10">
    <property type="entry name" value="AhpD-like"/>
    <property type="match status" value="1"/>
</dbReference>
<dbReference type="AlphaFoldDB" id="A0AAV9VE13"/>
<proteinExistence type="predicted"/>
<dbReference type="PANTHER" id="PTHR28180">
    <property type="entry name" value="CONSERVED MITOCHONDRIAL PROTEIN-RELATED"/>
    <property type="match status" value="1"/>
</dbReference>
<dbReference type="InterPro" id="IPR029032">
    <property type="entry name" value="AhpD-like"/>
</dbReference>
<reference evidence="1 2" key="1">
    <citation type="submission" date="2019-10" db="EMBL/GenBank/DDBJ databases">
        <authorList>
            <person name="Palmer J.M."/>
        </authorList>
    </citation>
    <scope>NUCLEOTIDE SEQUENCE [LARGE SCALE GENOMIC DNA]</scope>
    <source>
        <strain evidence="1 2">TWF696</strain>
    </source>
</reference>
<dbReference type="PANTHER" id="PTHR28180:SF5">
    <property type="entry name" value="DNA POLYMERASE ALPHA SUBUNIT B"/>
    <property type="match status" value="1"/>
</dbReference>
<evidence type="ECO:0000313" key="2">
    <source>
        <dbReference type="Proteomes" id="UP001375240"/>
    </source>
</evidence>
<evidence type="ECO:0000313" key="1">
    <source>
        <dbReference type="EMBL" id="KAK6359166.1"/>
    </source>
</evidence>
<dbReference type="InterPro" id="IPR052999">
    <property type="entry name" value="PTS1_Protein"/>
</dbReference>
<name>A0AAV9VE13_9PEZI</name>
<gene>
    <name evidence="1" type="ORF">TWF696_000332</name>
</gene>
<dbReference type="Proteomes" id="UP001375240">
    <property type="component" value="Unassembled WGS sequence"/>
</dbReference>
<sequence length="357" mass="39929">MVSKFLRISNQSVSSIPARFSNLIKNIISQSSHPQAIRPLLSSLNLNRNLSFQTFKLALASSEPTYPHPLSSTSAGIGVAPNINIAMASAPVLTANVPIVDAMQDRMDQPILQALDKAPRLPDRTLEETLALFRDLETSFPKSLGEDRWYLLALATLTYGDDAAQPAHLYTYLISQPAYSTPAARQALIRRLREALIKLISLQGICKPLAAIWKIAEIERDEDKDYSCTREGWQAGGESLERGMSWFGEVYRRHKDPINERFNAHKDFAWVVYNITYGLHLSDHTILDAIDTEILTMTGILIQNQIEPAAFHLRGARRIGISAADVEAMHVLTEKVAKFCRVRMDKTPRVASIEHQV</sequence>
<keyword evidence="2" id="KW-1185">Reference proteome</keyword>
<comment type="caution">
    <text evidence="1">The sequence shown here is derived from an EMBL/GenBank/DDBJ whole genome shotgun (WGS) entry which is preliminary data.</text>
</comment>
<evidence type="ECO:0008006" key="3">
    <source>
        <dbReference type="Google" id="ProtNLM"/>
    </source>
</evidence>
<accession>A0AAV9VE13</accession>